<dbReference type="SUPFAM" id="SSF81901">
    <property type="entry name" value="HCP-like"/>
    <property type="match status" value="1"/>
</dbReference>
<dbReference type="PROSITE" id="PS51375">
    <property type="entry name" value="PPR"/>
    <property type="match status" value="11"/>
</dbReference>
<feature type="repeat" description="PPR" evidence="2">
    <location>
        <begin position="409"/>
        <end position="443"/>
    </location>
</feature>
<feature type="repeat" description="PPR" evidence="2">
    <location>
        <begin position="267"/>
        <end position="301"/>
    </location>
</feature>
<organism evidence="3 4">
    <name type="scientific">Zostera marina</name>
    <name type="common">Eelgrass</name>
    <dbReference type="NCBI Taxonomy" id="29655"/>
    <lineage>
        <taxon>Eukaryota</taxon>
        <taxon>Viridiplantae</taxon>
        <taxon>Streptophyta</taxon>
        <taxon>Embryophyta</taxon>
        <taxon>Tracheophyta</taxon>
        <taxon>Spermatophyta</taxon>
        <taxon>Magnoliopsida</taxon>
        <taxon>Liliopsida</taxon>
        <taxon>Zosteraceae</taxon>
        <taxon>Zostera</taxon>
    </lineage>
</organism>
<reference evidence="4" key="1">
    <citation type="journal article" date="2016" name="Nature">
        <title>The genome of the seagrass Zostera marina reveals angiosperm adaptation to the sea.</title>
        <authorList>
            <person name="Olsen J.L."/>
            <person name="Rouze P."/>
            <person name="Verhelst B."/>
            <person name="Lin Y.-C."/>
            <person name="Bayer T."/>
            <person name="Collen J."/>
            <person name="Dattolo E."/>
            <person name="De Paoli E."/>
            <person name="Dittami S."/>
            <person name="Maumus F."/>
            <person name="Michel G."/>
            <person name="Kersting A."/>
            <person name="Lauritano C."/>
            <person name="Lohaus R."/>
            <person name="Toepel M."/>
            <person name="Tonon T."/>
            <person name="Vanneste K."/>
            <person name="Amirebrahimi M."/>
            <person name="Brakel J."/>
            <person name="Bostroem C."/>
            <person name="Chovatia M."/>
            <person name="Grimwood J."/>
            <person name="Jenkins J.W."/>
            <person name="Jueterbock A."/>
            <person name="Mraz A."/>
            <person name="Stam W.T."/>
            <person name="Tice H."/>
            <person name="Bornberg-Bauer E."/>
            <person name="Green P.J."/>
            <person name="Pearson G.A."/>
            <person name="Procaccini G."/>
            <person name="Duarte C.M."/>
            <person name="Schmutz J."/>
            <person name="Reusch T.B.H."/>
            <person name="Van de Peer Y."/>
        </authorList>
    </citation>
    <scope>NUCLEOTIDE SEQUENCE [LARGE SCALE GENOMIC DNA]</scope>
    <source>
        <strain evidence="4">cv. Finnish</strain>
    </source>
</reference>
<dbReference type="EMBL" id="LFYR01001841">
    <property type="protein sequence ID" value="KMZ58971.1"/>
    <property type="molecule type" value="Genomic_DNA"/>
</dbReference>
<dbReference type="Proteomes" id="UP000036987">
    <property type="component" value="Unassembled WGS sequence"/>
</dbReference>
<feature type="repeat" description="PPR" evidence="2">
    <location>
        <begin position="549"/>
        <end position="583"/>
    </location>
</feature>
<dbReference type="AlphaFoldDB" id="A0A0K9NQC6"/>
<dbReference type="InterPro" id="IPR011990">
    <property type="entry name" value="TPR-like_helical_dom_sf"/>
</dbReference>
<keyword evidence="1" id="KW-0677">Repeat</keyword>
<protein>
    <recommendedName>
        <fullName evidence="5">Pentatricopeptide repeat-containing protein</fullName>
    </recommendedName>
</protein>
<feature type="repeat" description="PPR" evidence="2">
    <location>
        <begin position="302"/>
        <end position="336"/>
    </location>
</feature>
<feature type="repeat" description="PPR" evidence="2">
    <location>
        <begin position="374"/>
        <end position="408"/>
    </location>
</feature>
<evidence type="ECO:0000313" key="4">
    <source>
        <dbReference type="Proteomes" id="UP000036987"/>
    </source>
</evidence>
<comment type="caution">
    <text evidence="3">The sequence shown here is derived from an EMBL/GenBank/DDBJ whole genome shotgun (WGS) entry which is preliminary data.</text>
</comment>
<feature type="repeat" description="PPR" evidence="2">
    <location>
        <begin position="339"/>
        <end position="373"/>
    </location>
</feature>
<dbReference type="GO" id="GO:0005737">
    <property type="term" value="C:cytoplasm"/>
    <property type="evidence" value="ECO:0000318"/>
    <property type="project" value="GO_Central"/>
</dbReference>
<dbReference type="Pfam" id="PF13041">
    <property type="entry name" value="PPR_2"/>
    <property type="match status" value="6"/>
</dbReference>
<dbReference type="OMA" id="KTNWLTQ"/>
<dbReference type="PANTHER" id="PTHR45613">
    <property type="entry name" value="PENTATRICOPEPTIDE REPEAT-CONTAINING PROTEIN"/>
    <property type="match status" value="1"/>
</dbReference>
<feature type="repeat" description="PPR" evidence="2">
    <location>
        <begin position="514"/>
        <end position="548"/>
    </location>
</feature>
<dbReference type="OrthoDB" id="185373at2759"/>
<name>A0A0K9NQC6_ZOSMR</name>
<dbReference type="GO" id="GO:0003729">
    <property type="term" value="F:mRNA binding"/>
    <property type="evidence" value="ECO:0000318"/>
    <property type="project" value="GO_Central"/>
</dbReference>
<accession>A0A0K9NQC6</accession>
<feature type="repeat" description="PPR" evidence="2">
    <location>
        <begin position="444"/>
        <end position="478"/>
    </location>
</feature>
<feature type="repeat" description="PPR" evidence="2">
    <location>
        <begin position="197"/>
        <end position="231"/>
    </location>
</feature>
<dbReference type="Gene3D" id="1.25.40.10">
    <property type="entry name" value="Tetratricopeptide repeat domain"/>
    <property type="match status" value="5"/>
</dbReference>
<dbReference type="InterPro" id="IPR002885">
    <property type="entry name" value="PPR_rpt"/>
</dbReference>
<sequence>MFILRRRRRFHDFFSSFQITRRISTDASSLENLFQVEHQSDCCGTSVHLRQPSNEQQSLILSKWCERSKLSATAIRAIIQREPKCRRNFESSGSAVYYGLLIKGEIIDKESTDVLIEIAEAGVFPSVPVQLGQLITKLCKSKFVGKAWDFFHIVKRGGCLVGTSCCNALLTGLHETKDFAKMNLLFSEMKDWGMQPDKFTNGILLDYLCKSNRVEDARKLFDKMASRTSPSAVMSTIVVNGLCMEGRLEDAMKFLSENNNKHGLRPNTLQYNHLIKGYCRLEDIKTAKQLLVRMKDECVPLDIFTVNTLIDGMCRNGQIASALEFFREQYSSNIHFSGYVITYNILIGAFLKVQNIGKAMNLYDEMRMRGHKPNIITYTIMVSGLSADGCVEKACSMVSQMRNEGFIPQLKCYNSLISGFSKMNRPDKMYELLDEMETTGVKPNVATYTILISFSANKGDISTANQYFDDMLSCGFEPNIVTYGALILCYCKSGKFNNAMKIFRNMLETGFQPDNVIYSTLFNHLSYEKNVGYVLSLLDEMRARGVSPNTITYNTVFKCLCRRNALEDAYELMNVMKEEGCNPDYYTYMILTNWFSSAGEIHRLKKFIH</sequence>
<dbReference type="PANTHER" id="PTHR45613:SF459">
    <property type="entry name" value="OS10G0497300 PROTEIN"/>
    <property type="match status" value="1"/>
</dbReference>
<evidence type="ECO:0008006" key="5">
    <source>
        <dbReference type="Google" id="ProtNLM"/>
    </source>
</evidence>
<proteinExistence type="predicted"/>
<dbReference type="Pfam" id="PF01535">
    <property type="entry name" value="PPR"/>
    <property type="match status" value="1"/>
</dbReference>
<keyword evidence="4" id="KW-1185">Reference proteome</keyword>
<evidence type="ECO:0000313" key="3">
    <source>
        <dbReference type="EMBL" id="KMZ58971.1"/>
    </source>
</evidence>
<evidence type="ECO:0000256" key="1">
    <source>
        <dbReference type="ARBA" id="ARBA00022737"/>
    </source>
</evidence>
<dbReference type="GO" id="GO:0006397">
    <property type="term" value="P:mRNA processing"/>
    <property type="evidence" value="ECO:0000318"/>
    <property type="project" value="GO_Central"/>
</dbReference>
<feature type="repeat" description="PPR" evidence="2">
    <location>
        <begin position="479"/>
        <end position="513"/>
    </location>
</feature>
<dbReference type="NCBIfam" id="TIGR00756">
    <property type="entry name" value="PPR"/>
    <property type="match status" value="10"/>
</dbReference>
<feature type="repeat" description="PPR" evidence="2">
    <location>
        <begin position="162"/>
        <end position="196"/>
    </location>
</feature>
<gene>
    <name evidence="3" type="ORF">ZOSMA_71G00450</name>
</gene>
<evidence type="ECO:0000256" key="2">
    <source>
        <dbReference type="PROSITE-ProRule" id="PRU00708"/>
    </source>
</evidence>